<name>A0AAD1U8W6_EUPCR</name>
<dbReference type="AlphaFoldDB" id="A0AAD1U8W6"/>
<dbReference type="Proteomes" id="UP001295684">
    <property type="component" value="Unassembled WGS sequence"/>
</dbReference>
<sequence>MSEGLVGQKCNFHKLLRFKIVKTRSQERVPSTKSREKKDSFSEIRNQFFSTFGGSSTDNTQKRFPYVDKKDIFEYQSGLQAHKNFLRMISKKLKFKKNSSSSPVMTDTKTKEKVEQFLTSKDPKPSQNMQREVNASEIYKQENHNESVAKIRKRLHKKYKLAPLFANSTFYIKDECPIKTVEIKRRIEPYDSEDNSTRELGINTVDQNISPESNKIVYRKRKKNLLQARANNRSHFKKLSSKGHFRKGYSRMILPNSCDKKSYTKIFSSFASTRNSAPSTRSIDHSNIDIKEKKDISAILPEECVNSHLLPENSDDCDSKKNLFIKISDQEKQEDKNLNPHNCSIRFTSLPASKSPKYYQNAKTPPSNPPHNLQICGTKSHFHPSKRPTFIPILGLHPKSPSRQTFCSLQKPLMHITRAQVRKTQNPNKTQYKKRPKTEQFHYFNVKVKINKHKTFH</sequence>
<proteinExistence type="predicted"/>
<organism evidence="1 2">
    <name type="scientific">Euplotes crassus</name>
    <dbReference type="NCBI Taxonomy" id="5936"/>
    <lineage>
        <taxon>Eukaryota</taxon>
        <taxon>Sar</taxon>
        <taxon>Alveolata</taxon>
        <taxon>Ciliophora</taxon>
        <taxon>Intramacronucleata</taxon>
        <taxon>Spirotrichea</taxon>
        <taxon>Hypotrichia</taxon>
        <taxon>Euplotida</taxon>
        <taxon>Euplotidae</taxon>
        <taxon>Moneuplotes</taxon>
    </lineage>
</organism>
<evidence type="ECO:0000313" key="1">
    <source>
        <dbReference type="EMBL" id="CAI2364585.1"/>
    </source>
</evidence>
<keyword evidence="2" id="KW-1185">Reference proteome</keyword>
<accession>A0AAD1U8W6</accession>
<comment type="caution">
    <text evidence="1">The sequence shown here is derived from an EMBL/GenBank/DDBJ whole genome shotgun (WGS) entry which is preliminary data.</text>
</comment>
<protein>
    <submittedName>
        <fullName evidence="1">Uncharacterized protein</fullName>
    </submittedName>
</protein>
<evidence type="ECO:0000313" key="2">
    <source>
        <dbReference type="Proteomes" id="UP001295684"/>
    </source>
</evidence>
<dbReference type="EMBL" id="CAMPGE010005741">
    <property type="protein sequence ID" value="CAI2364585.1"/>
    <property type="molecule type" value="Genomic_DNA"/>
</dbReference>
<gene>
    <name evidence="1" type="ORF">ECRASSUSDP1_LOCUS5930</name>
</gene>
<reference evidence="1" key="1">
    <citation type="submission" date="2023-07" db="EMBL/GenBank/DDBJ databases">
        <authorList>
            <consortium name="AG Swart"/>
            <person name="Singh M."/>
            <person name="Singh A."/>
            <person name="Seah K."/>
            <person name="Emmerich C."/>
        </authorList>
    </citation>
    <scope>NUCLEOTIDE SEQUENCE</scope>
    <source>
        <strain evidence="1">DP1</strain>
    </source>
</reference>